<reference evidence="4" key="1">
    <citation type="journal article" date="2020" name="bioRxiv">
        <title>Comparative genomics of Chlamydomonas.</title>
        <authorList>
            <person name="Craig R.J."/>
            <person name="Hasan A.R."/>
            <person name="Ness R.W."/>
            <person name="Keightley P.D."/>
        </authorList>
    </citation>
    <scope>NUCLEOTIDE SEQUENCE</scope>
    <source>
        <strain evidence="4">CCAP 11/173</strain>
    </source>
</reference>
<evidence type="ECO:0000259" key="3">
    <source>
        <dbReference type="PROSITE" id="PS50053"/>
    </source>
</evidence>
<comment type="caution">
    <text evidence="4">The sequence shown here is derived from an EMBL/GenBank/DDBJ whole genome shotgun (WGS) entry which is preliminary data.</text>
</comment>
<proteinExistence type="predicted"/>
<dbReference type="InterPro" id="IPR000626">
    <property type="entry name" value="Ubiquitin-like_dom"/>
</dbReference>
<dbReference type="SUPFAM" id="SSF54236">
    <property type="entry name" value="Ubiquitin-like"/>
    <property type="match status" value="1"/>
</dbReference>
<dbReference type="InterPro" id="IPR050158">
    <property type="entry name" value="Ubiquitin_ubiquitin-like"/>
</dbReference>
<keyword evidence="5" id="KW-1185">Reference proteome</keyword>
<organism evidence="4 5">
    <name type="scientific">Chlamydomonas schloesseri</name>
    <dbReference type="NCBI Taxonomy" id="2026947"/>
    <lineage>
        <taxon>Eukaryota</taxon>
        <taxon>Viridiplantae</taxon>
        <taxon>Chlorophyta</taxon>
        <taxon>core chlorophytes</taxon>
        <taxon>Chlorophyceae</taxon>
        <taxon>CS clade</taxon>
        <taxon>Chlamydomonadales</taxon>
        <taxon>Chlamydomonadaceae</taxon>
        <taxon>Chlamydomonas</taxon>
    </lineage>
</organism>
<evidence type="ECO:0000256" key="2">
    <source>
        <dbReference type="SAM" id="MobiDB-lite"/>
    </source>
</evidence>
<sequence>MESGDVFAWDDAVIRHFLNADEGMQLRPGQLPTAYIVPRSDDRLLVTPHNDLPRYFTHCSIPLSSPSLSAEELLTLQAEITSHDPTFPLLPTVVLHDTGAPAAGKIDLRVQTLSGKVLVLHALKPTDTIEHLKGCIKDTEGIPPDQQRIIWIGRQLEDGRTLAEYNICTGATLHMALRLRGGMFHRSSGREGYEPVDEPWRPKTSFVMPVRLCGGGGSSGGGSGGGGHGSGGGGGGGGGSAAVQLLLLRRGELPTTQALVRRARARSGSPLTTPPTTPPTTRSWWWWWW</sequence>
<keyword evidence="1" id="KW-1017">Isopeptide bond</keyword>
<dbReference type="GO" id="GO:0003729">
    <property type="term" value="F:mRNA binding"/>
    <property type="evidence" value="ECO:0007669"/>
    <property type="project" value="UniProtKB-ARBA"/>
</dbReference>
<dbReference type="FunFam" id="3.10.20.90:FF:000379">
    <property type="entry name" value="Ubiquitin/ribosomal protein CEP52"/>
    <property type="match status" value="1"/>
</dbReference>
<evidence type="ECO:0000313" key="4">
    <source>
        <dbReference type="EMBL" id="KAG2451132.1"/>
    </source>
</evidence>
<dbReference type="InterPro" id="IPR019956">
    <property type="entry name" value="Ubiquitin_dom"/>
</dbReference>
<evidence type="ECO:0000256" key="1">
    <source>
        <dbReference type="ARBA" id="ARBA00022499"/>
    </source>
</evidence>
<dbReference type="PROSITE" id="PS50053">
    <property type="entry name" value="UBIQUITIN_2"/>
    <property type="match status" value="1"/>
</dbReference>
<dbReference type="Proteomes" id="UP000613740">
    <property type="component" value="Unassembled WGS sequence"/>
</dbReference>
<feature type="region of interest" description="Disordered" evidence="2">
    <location>
        <begin position="263"/>
        <end position="282"/>
    </location>
</feature>
<protein>
    <recommendedName>
        <fullName evidence="3">Ubiquitin-like domain-containing protein</fullName>
    </recommendedName>
</protein>
<dbReference type="InterPro" id="IPR029071">
    <property type="entry name" value="Ubiquitin-like_domsf"/>
</dbReference>
<dbReference type="Gene3D" id="3.10.20.90">
    <property type="entry name" value="Phosphatidylinositol 3-kinase Catalytic Subunit, Chain A, domain 1"/>
    <property type="match status" value="1"/>
</dbReference>
<dbReference type="OrthoDB" id="472at2759"/>
<dbReference type="PANTHER" id="PTHR10666">
    <property type="entry name" value="UBIQUITIN"/>
    <property type="match status" value="1"/>
</dbReference>
<name>A0A836B8T1_9CHLO</name>
<dbReference type="AlphaFoldDB" id="A0A836B8T1"/>
<dbReference type="Pfam" id="PF00240">
    <property type="entry name" value="ubiquitin"/>
    <property type="match status" value="1"/>
</dbReference>
<feature type="region of interest" description="Disordered" evidence="2">
    <location>
        <begin position="213"/>
        <end position="237"/>
    </location>
</feature>
<gene>
    <name evidence="4" type="ORF">HYH02_004399</name>
</gene>
<dbReference type="PRINTS" id="PR00348">
    <property type="entry name" value="UBIQUITIN"/>
</dbReference>
<evidence type="ECO:0000313" key="5">
    <source>
        <dbReference type="Proteomes" id="UP000613740"/>
    </source>
</evidence>
<feature type="domain" description="Ubiquitin-like" evidence="3">
    <location>
        <begin position="106"/>
        <end position="182"/>
    </location>
</feature>
<accession>A0A836B8T1</accession>
<dbReference type="SMART" id="SM00213">
    <property type="entry name" value="UBQ"/>
    <property type="match status" value="1"/>
</dbReference>
<dbReference type="EMBL" id="JAEHOD010000009">
    <property type="protein sequence ID" value="KAG2451132.1"/>
    <property type="molecule type" value="Genomic_DNA"/>
</dbReference>